<dbReference type="PANTHER" id="PTHR13366">
    <property type="entry name" value="MALARIA ANTIGEN-RELATED"/>
    <property type="match status" value="1"/>
</dbReference>
<protein>
    <recommendedName>
        <fullName evidence="1">HEAT repeat-containing protein 6</fullName>
    </recommendedName>
</protein>
<proteinExistence type="predicted"/>
<feature type="domain" description="DUF4042" evidence="3">
    <location>
        <begin position="370"/>
        <end position="547"/>
    </location>
</feature>
<dbReference type="PANTHER" id="PTHR13366:SF0">
    <property type="entry name" value="HEAT REPEAT-CONTAINING PROTEIN 6"/>
    <property type="match status" value="1"/>
</dbReference>
<accession>A0A1J1ITS3</accession>
<evidence type="ECO:0000313" key="4">
    <source>
        <dbReference type="EMBL" id="CRL02980.1"/>
    </source>
</evidence>
<dbReference type="SUPFAM" id="SSF48371">
    <property type="entry name" value="ARM repeat"/>
    <property type="match status" value="2"/>
</dbReference>
<organism evidence="4 5">
    <name type="scientific">Clunio marinus</name>
    <dbReference type="NCBI Taxonomy" id="568069"/>
    <lineage>
        <taxon>Eukaryota</taxon>
        <taxon>Metazoa</taxon>
        <taxon>Ecdysozoa</taxon>
        <taxon>Arthropoda</taxon>
        <taxon>Hexapoda</taxon>
        <taxon>Insecta</taxon>
        <taxon>Pterygota</taxon>
        <taxon>Neoptera</taxon>
        <taxon>Endopterygota</taxon>
        <taxon>Diptera</taxon>
        <taxon>Nematocera</taxon>
        <taxon>Chironomoidea</taxon>
        <taxon>Chironomidae</taxon>
        <taxon>Clunio</taxon>
    </lineage>
</organism>
<dbReference type="EMBL" id="CVRI01000059">
    <property type="protein sequence ID" value="CRL02980.1"/>
    <property type="molecule type" value="Genomic_DNA"/>
</dbReference>
<feature type="region of interest" description="Disordered" evidence="2">
    <location>
        <begin position="283"/>
        <end position="329"/>
    </location>
</feature>
<dbReference type="AlphaFoldDB" id="A0A1J1ITS3"/>
<evidence type="ECO:0000313" key="5">
    <source>
        <dbReference type="Proteomes" id="UP000183832"/>
    </source>
</evidence>
<evidence type="ECO:0000259" key="3">
    <source>
        <dbReference type="Pfam" id="PF13251"/>
    </source>
</evidence>
<evidence type="ECO:0000256" key="1">
    <source>
        <dbReference type="ARBA" id="ARBA00015263"/>
    </source>
</evidence>
<dbReference type="STRING" id="568069.A0A1J1ITS3"/>
<dbReference type="InterPro" id="IPR016024">
    <property type="entry name" value="ARM-type_fold"/>
</dbReference>
<dbReference type="InterPro" id="IPR011989">
    <property type="entry name" value="ARM-like"/>
</dbReference>
<dbReference type="Pfam" id="PF13251">
    <property type="entry name" value="DUF4042"/>
    <property type="match status" value="1"/>
</dbReference>
<evidence type="ECO:0000256" key="2">
    <source>
        <dbReference type="SAM" id="MobiDB-lite"/>
    </source>
</evidence>
<dbReference type="Gene3D" id="1.25.10.10">
    <property type="entry name" value="Leucine-rich Repeat Variant"/>
    <property type="match status" value="2"/>
</dbReference>
<gene>
    <name evidence="4" type="ORF">CLUMA_CG016347</name>
</gene>
<feature type="compositionally biased region" description="Basic residues" evidence="2">
    <location>
        <begin position="301"/>
        <end position="313"/>
    </location>
</feature>
<dbReference type="InterPro" id="IPR052107">
    <property type="entry name" value="HEAT6"/>
</dbReference>
<name>A0A1J1ITS3_9DIPT</name>
<keyword evidence="5" id="KW-1185">Reference proteome</keyword>
<sequence>MEPQFLDDQFNCLAIKFIFVCESSSELNSLLIDLNGLDYKSQRIQNTDSIVQFLDSIPKISVKSDPNIIVKTCHLIKQLINKQKIFLPEQVSSKVIQWILNCCDQKSCNLFFCEAIDALSVLFKINSYAAVQHSSKLLSTNGILMKFISKNSTENAQKSFVHENTPQELYKSTLGCLEAILMCLTENDEEVDGMSNEHVQLIGKSIINLMFALRQEAFPEVDMIMIATSSLNCLKFIIQMDSEFANENVGELLGIAKSFMLFSIPDITQSAPSKIASSQQAIMEPLAIRPPNKRGGGLTNKSRKGKKHNKKSSTKQNLNKQEDSSRTYGFKDNQSSFCLNSEFPAYRTSDSDYSDNEHNRESINRHKQNKLRVASLSMLSAIAGNVEKKILFGYWHSLLSTEETSSATLVNSILKDSSPRCRILALQAIIQLLKNSKPFLIQAENKDKAPSTFTPFAVTLGNMIVFTYEKLTQALIKEGDLTVLAQILKCISILIPATPFHRLRSGIVTGFVKYVRLLVRHKDPTIKVAALIVMGNLISIPDMTSEIYELVEIPKTKLEFSWKIIDEGIRTASGITSQDEFVDLEFDDEEVEIEVEDDKKEELIKMSWLLQTVLENLGVFNGCVLKIPSPATSVRIESLQILSAMTSHFLLLKDHLNSIAMALITSLKSVQLDEKNYASRTLDFVGSSINLYLSKDKKNIQDLDAAIEFWLSIIPSVVERIQDLTQPPLLRASLADSLANIGVHVFEKLEHQKQILLISILTGCSYDEDSNVKSSAIRALAVYALFPSLRDDLCFIENTIESILRIIKDENIVTRTKASWSLGNVVDALLMIRDDNHTINERLFREIFVSTIDATNDNDRVKVNAVRMLGNLLTLLTSDQLNDQSWSKVFNESILKLHDLLLNCSNVKVKWNICYAFSSLMKISRFFELKLKWTSLVFPALCNVIKTSPNFKVRINASAAFTIPSRENFGGHFIDIWSCLLDALEQSNNLTDFNEYKHRDTLQDQLCLSISHVISVATIDDIVSMKNEVFPLIDITKQNWNRVFNRCLPECQGKILTAIEVLKTIECKTSEQKNSIEILLSCFEPIEKF</sequence>
<dbReference type="InterPro" id="IPR025283">
    <property type="entry name" value="DUF4042"/>
</dbReference>
<reference evidence="4 5" key="1">
    <citation type="submission" date="2015-04" db="EMBL/GenBank/DDBJ databases">
        <authorList>
            <person name="Syromyatnikov M.Y."/>
            <person name="Popov V.N."/>
        </authorList>
    </citation>
    <scope>NUCLEOTIDE SEQUENCE [LARGE SCALE GENOMIC DNA]</scope>
</reference>
<dbReference type="Proteomes" id="UP000183832">
    <property type="component" value="Unassembled WGS sequence"/>
</dbReference>
<dbReference type="OrthoDB" id="66533at2759"/>